<dbReference type="EMBL" id="JABBXF010000037">
    <property type="protein sequence ID" value="NVK79421.1"/>
    <property type="molecule type" value="Genomic_DNA"/>
</dbReference>
<accession>A0A7Y7B6F8</accession>
<sequence length="358" mass="38112">MTNTLHGTAETWAANGEAERIAELGLGLAAERREVRERLRGLDRDLNHVLRVLALTPGRRFVDQLVRLWTGQRDLDLGPDPRLLASLLAEAQSPDDAARVLSADGDGRLAACLFHELVLRGADPEDLRRRAGGAFRIPEWNGLARLPGRLAEWERDAPFPSRSYRGGAGVAWAGIADPVPVDAAARRAGAAHPVQEATPAHLAESIGGPAEAGNWGAHEVRVFRTEQPVGPDAVTGVLAALPMDCLAGLGDNDRFVAAPSSPAEAWRILFASAAHGGLWGPGVHGAMGRLSAWRSVAGLCGAPQDAAAAEVEQQALACNWFRFEADTPWFADRIFDYGIAALTPDGRRLAVLAAVDVD</sequence>
<comment type="caution">
    <text evidence="1">The sequence shown here is derived from an EMBL/GenBank/DDBJ whole genome shotgun (WGS) entry which is preliminary data.</text>
</comment>
<reference evidence="1 2" key="1">
    <citation type="submission" date="2020-04" db="EMBL/GenBank/DDBJ databases">
        <title>Draft Genome Sequence of Streptomyces morookaense DSM 40503, an 8-azaguanine-producing strain.</title>
        <authorList>
            <person name="Qi J."/>
            <person name="Gao J.-M."/>
        </authorList>
    </citation>
    <scope>NUCLEOTIDE SEQUENCE [LARGE SCALE GENOMIC DNA]</scope>
    <source>
        <strain evidence="1 2">DSM 40503</strain>
    </source>
</reference>
<dbReference type="AlphaFoldDB" id="A0A7Y7B6F8"/>
<name>A0A7Y7B6F8_STRMO</name>
<evidence type="ECO:0000313" key="2">
    <source>
        <dbReference type="Proteomes" id="UP000587462"/>
    </source>
</evidence>
<dbReference type="Proteomes" id="UP000587462">
    <property type="component" value="Unassembled WGS sequence"/>
</dbReference>
<evidence type="ECO:0000313" key="1">
    <source>
        <dbReference type="EMBL" id="NVK79421.1"/>
    </source>
</evidence>
<dbReference type="Pfam" id="PF19681">
    <property type="entry name" value="DUF6183"/>
    <property type="match status" value="1"/>
</dbReference>
<protein>
    <submittedName>
        <fullName evidence="1">Uncharacterized protein</fullName>
    </submittedName>
</protein>
<gene>
    <name evidence="1" type="ORF">HG542_17340</name>
</gene>
<dbReference type="RefSeq" id="WP_171082430.1">
    <property type="nucleotide sequence ID" value="NZ_BNBU01000001.1"/>
</dbReference>
<dbReference type="InterPro" id="IPR045756">
    <property type="entry name" value="DUF6183"/>
</dbReference>
<proteinExistence type="predicted"/>
<keyword evidence="2" id="KW-1185">Reference proteome</keyword>
<organism evidence="1 2">
    <name type="scientific">Streptomyces morookaense</name>
    <name type="common">Streptoverticillium morookaense</name>
    <dbReference type="NCBI Taxonomy" id="1970"/>
    <lineage>
        <taxon>Bacteria</taxon>
        <taxon>Bacillati</taxon>
        <taxon>Actinomycetota</taxon>
        <taxon>Actinomycetes</taxon>
        <taxon>Kitasatosporales</taxon>
        <taxon>Streptomycetaceae</taxon>
        <taxon>Streptomyces</taxon>
    </lineage>
</organism>